<evidence type="ECO:0000313" key="2">
    <source>
        <dbReference type="EMBL" id="RIH83232.1"/>
    </source>
</evidence>
<evidence type="ECO:0000313" key="3">
    <source>
        <dbReference type="Proteomes" id="UP000265715"/>
    </source>
</evidence>
<keyword evidence="3" id="KW-1185">Reference proteome</keyword>
<keyword evidence="1" id="KW-0732">Signal</keyword>
<feature type="signal peptide" evidence="1">
    <location>
        <begin position="1"/>
        <end position="27"/>
    </location>
</feature>
<dbReference type="EMBL" id="QXDL01000097">
    <property type="protein sequence ID" value="RIH83232.1"/>
    <property type="molecule type" value="Genomic_DNA"/>
</dbReference>
<reference evidence="2 3" key="1">
    <citation type="submission" date="2018-08" db="EMBL/GenBank/DDBJ databases">
        <title>Meiothermus terrae DSM 26712 genome sequencing project.</title>
        <authorList>
            <person name="Da Costa M.S."/>
            <person name="Albuquerque L."/>
            <person name="Raposo P."/>
            <person name="Froufe H.J.C."/>
            <person name="Barroso C.S."/>
            <person name="Egas C."/>
        </authorList>
    </citation>
    <scope>NUCLEOTIDE SEQUENCE [LARGE SCALE GENOMIC DNA]</scope>
    <source>
        <strain evidence="2 3">DSM 26712</strain>
    </source>
</reference>
<proteinExistence type="predicted"/>
<name>A0A399ELE5_9DEIN</name>
<accession>A0A399ELE5</accession>
<evidence type="ECO:0008006" key="4">
    <source>
        <dbReference type="Google" id="ProtNLM"/>
    </source>
</evidence>
<dbReference type="PROSITE" id="PS51257">
    <property type="entry name" value="PROKAR_LIPOPROTEIN"/>
    <property type="match status" value="1"/>
</dbReference>
<feature type="chain" id="PRO_5017321252" description="Outer membrane protein beta-barrel domain protein" evidence="1">
    <location>
        <begin position="28"/>
        <end position="223"/>
    </location>
</feature>
<comment type="caution">
    <text evidence="2">The sequence shown here is derived from an EMBL/GenBank/DDBJ whole genome shotgun (WGS) entry which is preliminary data.</text>
</comment>
<dbReference type="Proteomes" id="UP000265715">
    <property type="component" value="Unassembled WGS sequence"/>
</dbReference>
<protein>
    <recommendedName>
        <fullName evidence="4">Outer membrane protein beta-barrel domain protein</fullName>
    </recommendedName>
</protein>
<sequence>MRILSRDVLIGCGLLLLSACAPSSVTPAPGGPGYGPAIPAFLPTSASARVSKPEGTALGLKLDSVGLGFEVTDGPFGFELKVPPRSGVFARGSFVQGNLAASLSLGWDTYGEYGGYPDYRYRVYNRGGLGLDAGYFFPIPLESGQGYVGPRLYTYFLCESVDNSPLECVGPRFNPGATIGVNLRFGDRFSVSPEISVFLLPPDEYFVSPRGTTLFSLSLSYRF</sequence>
<organism evidence="2 3">
    <name type="scientific">Calidithermus terrae</name>
    <dbReference type="NCBI Taxonomy" id="1408545"/>
    <lineage>
        <taxon>Bacteria</taxon>
        <taxon>Thermotogati</taxon>
        <taxon>Deinococcota</taxon>
        <taxon>Deinococci</taxon>
        <taxon>Thermales</taxon>
        <taxon>Thermaceae</taxon>
        <taxon>Calidithermus</taxon>
    </lineage>
</organism>
<dbReference type="AlphaFoldDB" id="A0A399ELE5"/>
<gene>
    <name evidence="2" type="ORF">Mterra_02359</name>
</gene>
<evidence type="ECO:0000256" key="1">
    <source>
        <dbReference type="SAM" id="SignalP"/>
    </source>
</evidence>